<evidence type="ECO:0000256" key="9">
    <source>
        <dbReference type="ARBA" id="ARBA00022989"/>
    </source>
</evidence>
<evidence type="ECO:0000313" key="13">
    <source>
        <dbReference type="EMBL" id="MBP1848789.1"/>
    </source>
</evidence>
<evidence type="ECO:0000259" key="11">
    <source>
        <dbReference type="PROSITE" id="PS50109"/>
    </source>
</evidence>
<dbReference type="PROSITE" id="PS50885">
    <property type="entry name" value="HAMP"/>
    <property type="match status" value="1"/>
</dbReference>
<keyword evidence="9 10" id="KW-1133">Transmembrane helix</keyword>
<dbReference type="SMART" id="SM00387">
    <property type="entry name" value="HATPase_c"/>
    <property type="match status" value="1"/>
</dbReference>
<dbReference type="Proteomes" id="UP000759443">
    <property type="component" value="Unassembled WGS sequence"/>
</dbReference>
<dbReference type="SUPFAM" id="SSF103190">
    <property type="entry name" value="Sensory domain-like"/>
    <property type="match status" value="1"/>
</dbReference>
<evidence type="ECO:0000256" key="3">
    <source>
        <dbReference type="ARBA" id="ARBA00012438"/>
    </source>
</evidence>
<gene>
    <name evidence="13" type="ORF">J2Z17_000206</name>
</gene>
<dbReference type="EC" id="2.7.13.3" evidence="3"/>
<feature type="domain" description="HAMP" evidence="12">
    <location>
        <begin position="352"/>
        <end position="404"/>
    </location>
</feature>
<evidence type="ECO:0000256" key="6">
    <source>
        <dbReference type="ARBA" id="ARBA00022679"/>
    </source>
</evidence>
<dbReference type="EMBL" id="JAGGJU010000001">
    <property type="protein sequence ID" value="MBP1848789.1"/>
    <property type="molecule type" value="Genomic_DNA"/>
</dbReference>
<evidence type="ECO:0000256" key="5">
    <source>
        <dbReference type="ARBA" id="ARBA00022553"/>
    </source>
</evidence>
<name>A0ABS4DSW7_9HYPH</name>
<keyword evidence="8 13" id="KW-0418">Kinase</keyword>
<comment type="caution">
    <text evidence="13">The sequence shown here is derived from an EMBL/GenBank/DDBJ whole genome shotgun (WGS) entry which is preliminary data.</text>
</comment>
<keyword evidence="7 10" id="KW-0812">Transmembrane</keyword>
<dbReference type="InterPro" id="IPR048760">
    <property type="entry name" value="VP0354-like_sensor_dom"/>
</dbReference>
<dbReference type="SUPFAM" id="SSF55874">
    <property type="entry name" value="ATPase domain of HSP90 chaperone/DNA topoisomerase II/histidine kinase"/>
    <property type="match status" value="1"/>
</dbReference>
<dbReference type="InterPro" id="IPR003594">
    <property type="entry name" value="HATPase_dom"/>
</dbReference>
<dbReference type="InterPro" id="IPR003661">
    <property type="entry name" value="HisK_dim/P_dom"/>
</dbReference>
<evidence type="ECO:0000256" key="10">
    <source>
        <dbReference type="SAM" id="Phobius"/>
    </source>
</evidence>
<dbReference type="InterPro" id="IPR029151">
    <property type="entry name" value="Sensor-like_sf"/>
</dbReference>
<evidence type="ECO:0000256" key="8">
    <source>
        <dbReference type="ARBA" id="ARBA00022777"/>
    </source>
</evidence>
<sequence length="635" mass="70897">MKTVLVGLEPRTLRVKLLLLICLVTLFGTVTIGAAGYLRLRQVIVESAIEALAGETRLVALKFTAAYEGLQADVRLLAHTPPVPGMIRASRFGGVDRDSGSTEQQWRQRLETIFTGLLELRPAYTQARYIGLADGGRELVRVNKTAKGIEVVSRDDYQRKAGEPYFSAAVALPPGRVYYSDVTYNREQGQIVLPKVPTIRVALAVYDEQGREFGLIVINADYASLLEETFDQVPSNREVTVINSAGDYMRRKPGAGLEPLEFHENYSRPPPVFQNYFGPGEQAEQEYHTDDDLYYFVRLGISPSETAHEIGTAIRVPLAALLAPAYVGLRETVVIGTVLVAISLLAAFAFGTLLTRRLAQMTETIRGADGASGRLELPEGENDEIGELSRAFNRLLSEREKLIDKLVRSNGELEEFAHVAAHDLKAPLRVIDNASKWIEEDLGDDLTEEITENMGLLRGRVQRMERLLDDLLDYARINRLDDERYHEKISGETLMRDVTALLNLPEAFRIEVSPAFDHLQLHRMPLQQIFLNLVSNAVKHHDKQQGTVSIGAEETASFFVFTVSDDGPGIAPAYHETVFKMFQTLRPRDQVEGSGMGLAVVKKHIELFGGTIRVHSEEGAGTTFRFTWPKRQERH</sequence>
<evidence type="ECO:0000256" key="7">
    <source>
        <dbReference type="ARBA" id="ARBA00022692"/>
    </source>
</evidence>
<dbReference type="InterPro" id="IPR004358">
    <property type="entry name" value="Sig_transdc_His_kin-like_C"/>
</dbReference>
<dbReference type="InterPro" id="IPR036097">
    <property type="entry name" value="HisK_dim/P_sf"/>
</dbReference>
<accession>A0ABS4DSW7</accession>
<comment type="subcellular location">
    <subcellularLocation>
        <location evidence="2">Cell membrane</location>
        <topology evidence="2">Multi-pass membrane protein</topology>
    </subcellularLocation>
</comment>
<dbReference type="PANTHER" id="PTHR42878:SF15">
    <property type="entry name" value="BACTERIOPHYTOCHROME"/>
    <property type="match status" value="1"/>
</dbReference>
<dbReference type="InterPro" id="IPR050351">
    <property type="entry name" value="BphY/WalK/GraS-like"/>
</dbReference>
<dbReference type="InterPro" id="IPR036890">
    <property type="entry name" value="HATPase_C_sf"/>
</dbReference>
<evidence type="ECO:0000259" key="12">
    <source>
        <dbReference type="PROSITE" id="PS50885"/>
    </source>
</evidence>
<dbReference type="Pfam" id="PF21623">
    <property type="entry name" value="HK_sensor_dom_bact"/>
    <property type="match status" value="1"/>
</dbReference>
<evidence type="ECO:0000256" key="1">
    <source>
        <dbReference type="ARBA" id="ARBA00000085"/>
    </source>
</evidence>
<keyword evidence="4" id="KW-1003">Cell membrane</keyword>
<comment type="catalytic activity">
    <reaction evidence="1">
        <text>ATP + protein L-histidine = ADP + protein N-phospho-L-histidine.</text>
        <dbReference type="EC" id="2.7.13.3"/>
    </reaction>
</comment>
<dbReference type="SUPFAM" id="SSF47384">
    <property type="entry name" value="Homodimeric domain of signal transducing histidine kinase"/>
    <property type="match status" value="1"/>
</dbReference>
<evidence type="ECO:0000256" key="4">
    <source>
        <dbReference type="ARBA" id="ARBA00022475"/>
    </source>
</evidence>
<feature type="domain" description="Histidine kinase" evidence="11">
    <location>
        <begin position="419"/>
        <end position="632"/>
    </location>
</feature>
<keyword evidence="14" id="KW-1185">Reference proteome</keyword>
<feature type="transmembrane region" description="Helical" evidence="10">
    <location>
        <begin position="333"/>
        <end position="354"/>
    </location>
</feature>
<dbReference type="InterPro" id="IPR003660">
    <property type="entry name" value="HAMP_dom"/>
</dbReference>
<dbReference type="Gene3D" id="6.10.340.10">
    <property type="match status" value="1"/>
</dbReference>
<dbReference type="Pfam" id="PF02518">
    <property type="entry name" value="HATPase_c"/>
    <property type="match status" value="1"/>
</dbReference>
<dbReference type="GO" id="GO:0016301">
    <property type="term" value="F:kinase activity"/>
    <property type="evidence" value="ECO:0007669"/>
    <property type="project" value="UniProtKB-KW"/>
</dbReference>
<reference evidence="13 14" key="1">
    <citation type="submission" date="2021-03" db="EMBL/GenBank/DDBJ databases">
        <title>Genomic Encyclopedia of Type Strains, Phase IV (KMG-IV): sequencing the most valuable type-strain genomes for metagenomic binning, comparative biology and taxonomic classification.</title>
        <authorList>
            <person name="Goeker M."/>
        </authorList>
    </citation>
    <scope>NUCLEOTIDE SEQUENCE [LARGE SCALE GENOMIC DNA]</scope>
    <source>
        <strain evidence="13 14">DSM 21600</strain>
    </source>
</reference>
<keyword evidence="6" id="KW-0808">Transferase</keyword>
<dbReference type="Pfam" id="PF00512">
    <property type="entry name" value="HisKA"/>
    <property type="match status" value="1"/>
</dbReference>
<keyword evidence="5" id="KW-0597">Phosphoprotein</keyword>
<dbReference type="Gene3D" id="1.10.287.130">
    <property type="match status" value="1"/>
</dbReference>
<dbReference type="CDD" id="cd00082">
    <property type="entry name" value="HisKA"/>
    <property type="match status" value="1"/>
</dbReference>
<dbReference type="CDD" id="cd06225">
    <property type="entry name" value="HAMP"/>
    <property type="match status" value="1"/>
</dbReference>
<organism evidence="13 14">
    <name type="scientific">Rhizobium halophytocola</name>
    <dbReference type="NCBI Taxonomy" id="735519"/>
    <lineage>
        <taxon>Bacteria</taxon>
        <taxon>Pseudomonadati</taxon>
        <taxon>Pseudomonadota</taxon>
        <taxon>Alphaproteobacteria</taxon>
        <taxon>Hyphomicrobiales</taxon>
        <taxon>Rhizobiaceae</taxon>
        <taxon>Rhizobium/Agrobacterium group</taxon>
        <taxon>Rhizobium</taxon>
    </lineage>
</organism>
<dbReference type="Gene3D" id="3.30.450.20">
    <property type="entry name" value="PAS domain"/>
    <property type="match status" value="1"/>
</dbReference>
<keyword evidence="10" id="KW-0472">Membrane</keyword>
<dbReference type="Gene3D" id="3.30.565.10">
    <property type="entry name" value="Histidine kinase-like ATPase, C-terminal domain"/>
    <property type="match status" value="1"/>
</dbReference>
<dbReference type="SMART" id="SM00388">
    <property type="entry name" value="HisKA"/>
    <property type="match status" value="1"/>
</dbReference>
<evidence type="ECO:0000313" key="14">
    <source>
        <dbReference type="Proteomes" id="UP000759443"/>
    </source>
</evidence>
<protein>
    <recommendedName>
        <fullName evidence="3">histidine kinase</fullName>
        <ecNumber evidence="3">2.7.13.3</ecNumber>
    </recommendedName>
</protein>
<dbReference type="InterPro" id="IPR005467">
    <property type="entry name" value="His_kinase_dom"/>
</dbReference>
<dbReference type="PROSITE" id="PS50109">
    <property type="entry name" value="HIS_KIN"/>
    <property type="match status" value="1"/>
</dbReference>
<proteinExistence type="predicted"/>
<dbReference type="PRINTS" id="PR00344">
    <property type="entry name" value="BCTRLSENSOR"/>
</dbReference>
<evidence type="ECO:0000256" key="2">
    <source>
        <dbReference type="ARBA" id="ARBA00004651"/>
    </source>
</evidence>
<dbReference type="PANTHER" id="PTHR42878">
    <property type="entry name" value="TWO-COMPONENT HISTIDINE KINASE"/>
    <property type="match status" value="1"/>
</dbReference>